<dbReference type="InterPro" id="IPR043504">
    <property type="entry name" value="Peptidase_S1_PA_chymotrypsin"/>
</dbReference>
<comment type="caution">
    <text evidence="2">The sequence shown here is derived from an EMBL/GenBank/DDBJ whole genome shotgun (WGS) entry which is preliminary data.</text>
</comment>
<evidence type="ECO:0000313" key="2">
    <source>
        <dbReference type="EMBL" id="MFC6869923.1"/>
    </source>
</evidence>
<evidence type="ECO:0000256" key="1">
    <source>
        <dbReference type="SAM" id="SignalP"/>
    </source>
</evidence>
<evidence type="ECO:0008006" key="4">
    <source>
        <dbReference type="Google" id="ProtNLM"/>
    </source>
</evidence>
<dbReference type="RefSeq" id="WP_345404025.1">
    <property type="nucleotide sequence ID" value="NZ_BAABLA010000116.1"/>
</dbReference>
<proteinExistence type="predicted"/>
<organism evidence="2 3">
    <name type="scientific">Haloechinothrix salitolerans</name>
    <dbReference type="NCBI Taxonomy" id="926830"/>
    <lineage>
        <taxon>Bacteria</taxon>
        <taxon>Bacillati</taxon>
        <taxon>Actinomycetota</taxon>
        <taxon>Actinomycetes</taxon>
        <taxon>Pseudonocardiales</taxon>
        <taxon>Pseudonocardiaceae</taxon>
        <taxon>Haloechinothrix</taxon>
    </lineage>
</organism>
<name>A0ABW2C468_9PSEU</name>
<dbReference type="SUPFAM" id="SSF50494">
    <property type="entry name" value="Trypsin-like serine proteases"/>
    <property type="match status" value="1"/>
</dbReference>
<sequence>MKFTRALIALATVMTMATVSAPHAGGTVSTGSDGPFAGAIVSELIAPKPDWYTDALHTKVVAAGKQGESVPIPDAVDYPTSGLAFTGIRPGAWIIAPAGCTTNFVFGSAGNYSIGTAGHCTEVGDEVTLIAAPGVLMNIGETVKSVDNGIGNDFALIDIYPAMQQYVTPSMAYFGGPTSKGDPRFGDLVEHAGHGLVIGTGGTPRAGVVVYRGSGENGGDAFAWDGAATPGDSGSAVREATGEAAGNLTHLVVGDKYAPGVVAGTSIDRMLRIAGKPLATAPNLPNPLY</sequence>
<dbReference type="EMBL" id="JBHSXX010000001">
    <property type="protein sequence ID" value="MFC6869923.1"/>
    <property type="molecule type" value="Genomic_DNA"/>
</dbReference>
<protein>
    <recommendedName>
        <fullName evidence="4">Trypsin</fullName>
    </recommendedName>
</protein>
<keyword evidence="3" id="KW-1185">Reference proteome</keyword>
<gene>
    <name evidence="2" type="ORF">ACFQGD_22530</name>
</gene>
<dbReference type="Gene3D" id="2.40.10.10">
    <property type="entry name" value="Trypsin-like serine proteases"/>
    <property type="match status" value="2"/>
</dbReference>
<reference evidence="3" key="1">
    <citation type="journal article" date="2019" name="Int. J. Syst. Evol. Microbiol.">
        <title>The Global Catalogue of Microorganisms (GCM) 10K type strain sequencing project: providing services to taxonomists for standard genome sequencing and annotation.</title>
        <authorList>
            <consortium name="The Broad Institute Genomics Platform"/>
            <consortium name="The Broad Institute Genome Sequencing Center for Infectious Disease"/>
            <person name="Wu L."/>
            <person name="Ma J."/>
        </authorList>
    </citation>
    <scope>NUCLEOTIDE SEQUENCE [LARGE SCALE GENOMIC DNA]</scope>
    <source>
        <strain evidence="3">KCTC 32255</strain>
    </source>
</reference>
<dbReference type="Proteomes" id="UP001596337">
    <property type="component" value="Unassembled WGS sequence"/>
</dbReference>
<keyword evidence="1" id="KW-0732">Signal</keyword>
<evidence type="ECO:0000313" key="3">
    <source>
        <dbReference type="Proteomes" id="UP001596337"/>
    </source>
</evidence>
<accession>A0ABW2C468</accession>
<dbReference type="InterPro" id="IPR009003">
    <property type="entry name" value="Peptidase_S1_PA"/>
</dbReference>
<feature type="chain" id="PRO_5045457469" description="Trypsin" evidence="1">
    <location>
        <begin position="25"/>
        <end position="289"/>
    </location>
</feature>
<feature type="signal peptide" evidence="1">
    <location>
        <begin position="1"/>
        <end position="24"/>
    </location>
</feature>